<evidence type="ECO:0000313" key="4">
    <source>
        <dbReference type="EMBL" id="MDP9830015.1"/>
    </source>
</evidence>
<protein>
    <recommendedName>
        <fullName evidence="3">DUF1468 domain-containing protein</fullName>
    </recommendedName>
</protein>
<feature type="transmembrane region" description="Helical" evidence="2">
    <location>
        <begin position="32"/>
        <end position="53"/>
    </location>
</feature>
<dbReference type="Pfam" id="PF07331">
    <property type="entry name" value="TctB"/>
    <property type="match status" value="1"/>
</dbReference>
<comment type="caution">
    <text evidence="4">The sequence shown here is derived from an EMBL/GenBank/DDBJ whole genome shotgun (WGS) entry which is preliminary data.</text>
</comment>
<keyword evidence="2" id="KW-0812">Transmembrane</keyword>
<feature type="transmembrane region" description="Helical" evidence="2">
    <location>
        <begin position="143"/>
        <end position="165"/>
    </location>
</feature>
<reference evidence="4 5" key="1">
    <citation type="submission" date="2023-07" db="EMBL/GenBank/DDBJ databases">
        <title>Sequencing the genomes of 1000 actinobacteria strains.</title>
        <authorList>
            <person name="Klenk H.-P."/>
        </authorList>
    </citation>
    <scope>NUCLEOTIDE SEQUENCE [LARGE SCALE GENOMIC DNA]</scope>
    <source>
        <strain evidence="4 5">DSM 44388</strain>
    </source>
</reference>
<feature type="compositionally biased region" description="Basic and acidic residues" evidence="1">
    <location>
        <begin position="1"/>
        <end position="13"/>
    </location>
</feature>
<evidence type="ECO:0000259" key="3">
    <source>
        <dbReference type="Pfam" id="PF07331"/>
    </source>
</evidence>
<keyword evidence="5" id="KW-1185">Reference proteome</keyword>
<feature type="transmembrane region" description="Helical" evidence="2">
    <location>
        <begin position="98"/>
        <end position="131"/>
    </location>
</feature>
<dbReference type="RefSeq" id="WP_307248793.1">
    <property type="nucleotide sequence ID" value="NZ_JAUSQZ010000001.1"/>
</dbReference>
<keyword evidence="2" id="KW-0472">Membrane</keyword>
<keyword evidence="2" id="KW-1133">Transmembrane helix</keyword>
<dbReference type="EMBL" id="JAUSQZ010000001">
    <property type="protein sequence ID" value="MDP9830015.1"/>
    <property type="molecule type" value="Genomic_DNA"/>
</dbReference>
<name>A0ABT9PDF6_9ACTN</name>
<evidence type="ECO:0000313" key="5">
    <source>
        <dbReference type="Proteomes" id="UP001235712"/>
    </source>
</evidence>
<feature type="region of interest" description="Disordered" evidence="1">
    <location>
        <begin position="1"/>
        <end position="20"/>
    </location>
</feature>
<organism evidence="4 5">
    <name type="scientific">Kineosporia succinea</name>
    <dbReference type="NCBI Taxonomy" id="84632"/>
    <lineage>
        <taxon>Bacteria</taxon>
        <taxon>Bacillati</taxon>
        <taxon>Actinomycetota</taxon>
        <taxon>Actinomycetes</taxon>
        <taxon>Kineosporiales</taxon>
        <taxon>Kineosporiaceae</taxon>
        <taxon>Kineosporia</taxon>
    </lineage>
</organism>
<gene>
    <name evidence="4" type="ORF">J2S57_005764</name>
</gene>
<dbReference type="Proteomes" id="UP001235712">
    <property type="component" value="Unassembled WGS sequence"/>
</dbReference>
<proteinExistence type="predicted"/>
<feature type="domain" description="DUF1468" evidence="3">
    <location>
        <begin position="33"/>
        <end position="166"/>
    </location>
</feature>
<sequence length="169" mass="16989">MSTPEPGREDGDRAGQPSGAAVEVPAGPLTHLAVGLAVTALGLATLVGALDLGVGSAARPGSGMWPLLIGLALALLGVALSIRAAITDDAERFTRTSALVVAGLATMLGFVAVIGTVGFELPSLALMALWLRGLGGETWRSTALISVVTVVVLYALFVGALAVPIPHLF</sequence>
<dbReference type="InterPro" id="IPR009936">
    <property type="entry name" value="DUF1468"/>
</dbReference>
<evidence type="ECO:0000256" key="1">
    <source>
        <dbReference type="SAM" id="MobiDB-lite"/>
    </source>
</evidence>
<accession>A0ABT9PDF6</accession>
<evidence type="ECO:0000256" key="2">
    <source>
        <dbReference type="SAM" id="Phobius"/>
    </source>
</evidence>
<feature type="transmembrane region" description="Helical" evidence="2">
    <location>
        <begin position="65"/>
        <end position="86"/>
    </location>
</feature>